<name>A0AAE9FJ71_CAEBR</name>
<organism evidence="1 2">
    <name type="scientific">Caenorhabditis briggsae</name>
    <dbReference type="NCBI Taxonomy" id="6238"/>
    <lineage>
        <taxon>Eukaryota</taxon>
        <taxon>Metazoa</taxon>
        <taxon>Ecdysozoa</taxon>
        <taxon>Nematoda</taxon>
        <taxon>Chromadorea</taxon>
        <taxon>Rhabditida</taxon>
        <taxon>Rhabditina</taxon>
        <taxon>Rhabditomorpha</taxon>
        <taxon>Rhabditoidea</taxon>
        <taxon>Rhabditidae</taxon>
        <taxon>Peloderinae</taxon>
        <taxon>Caenorhabditis</taxon>
    </lineage>
</organism>
<dbReference type="AlphaFoldDB" id="A0AAE9FJ71"/>
<accession>A0AAE9FJ71</accession>
<dbReference type="Proteomes" id="UP000829354">
    <property type="component" value="Chromosome X"/>
</dbReference>
<evidence type="ECO:0000313" key="1">
    <source>
        <dbReference type="EMBL" id="UMM43823.1"/>
    </source>
</evidence>
<evidence type="ECO:0000313" key="2">
    <source>
        <dbReference type="Proteomes" id="UP000829354"/>
    </source>
</evidence>
<keyword evidence="2" id="KW-1185">Reference proteome</keyword>
<dbReference type="EMBL" id="CP092625">
    <property type="protein sequence ID" value="UMM43823.1"/>
    <property type="molecule type" value="Genomic_DNA"/>
</dbReference>
<proteinExistence type="predicted"/>
<protein>
    <submittedName>
        <fullName evidence="1">Uncharacterized protein</fullName>
    </submittedName>
</protein>
<reference evidence="1 2" key="1">
    <citation type="submission" date="2022-04" db="EMBL/GenBank/DDBJ databases">
        <title>Chromosome-level reference genomes for two strains of Caenorhabditis briggsae: an improved platform for comparative genomics.</title>
        <authorList>
            <person name="Stevens L."/>
            <person name="Andersen E."/>
        </authorList>
    </citation>
    <scope>NUCLEOTIDE SEQUENCE [LARGE SCALE GENOMIC DNA]</scope>
    <source>
        <strain evidence="1">VX34</strain>
        <tissue evidence="1">Whole-organism</tissue>
    </source>
</reference>
<sequence>MLEAITDMVAFYVIAPAAAIKTPAVQISSRAAARQRKLTKKEATPDVPNVIPTEIPSLLSQAIDQDVLLDELVRNRHNRLNTELYDTNLQENDEEDGVVSYNRYRFGSYRSLEISEKLLAAVESLQAVWVQSWTSIKSWELIFFDMDFGYNSKSGI</sequence>
<gene>
    <name evidence="1" type="ORF">L5515_019165</name>
</gene>